<proteinExistence type="predicted"/>
<dbReference type="InterPro" id="IPR053136">
    <property type="entry name" value="UTP_pyrophosphatase-like"/>
</dbReference>
<reference evidence="3" key="1">
    <citation type="submission" date="2024-06" db="EMBL/GenBank/DDBJ databases">
        <title>Radixoralia hellwigii gen. nov., sp nov., isolated from a root canal in the human oral cavity.</title>
        <authorList>
            <person name="Bartsch S."/>
            <person name="Wittmer A."/>
            <person name="Schulz A.-K."/>
            <person name="Neumann-Schaal M."/>
            <person name="Wolf J."/>
            <person name="Gronow S."/>
            <person name="Tennert C."/>
            <person name="Haecker G."/>
            <person name="Cieplik F."/>
            <person name="Al-Ahmad A."/>
        </authorList>
    </citation>
    <scope>NUCLEOTIDE SEQUENCE [LARGE SCALE GENOMIC DNA]</scope>
    <source>
        <strain evidence="3">Wk13</strain>
    </source>
</reference>
<keyword evidence="2" id="KW-0645">Protease</keyword>
<evidence type="ECO:0000313" key="2">
    <source>
        <dbReference type="EMBL" id="MFA9948859.1"/>
    </source>
</evidence>
<dbReference type="EC" id="3.4.-.-" evidence="2"/>
<dbReference type="CDD" id="cd07344">
    <property type="entry name" value="M48_yhfN_like"/>
    <property type="match status" value="1"/>
</dbReference>
<organism evidence="2 3">
    <name type="scientific">Dentiradicibacter hellwigii</name>
    <dbReference type="NCBI Taxonomy" id="3149053"/>
    <lineage>
        <taxon>Bacteria</taxon>
        <taxon>Pseudomonadati</taxon>
        <taxon>Pseudomonadota</taxon>
        <taxon>Betaproteobacteria</taxon>
        <taxon>Rhodocyclales</taxon>
        <taxon>Rhodocyclaceae</taxon>
        <taxon>Dentiradicibacter</taxon>
    </lineage>
</organism>
<gene>
    <name evidence="2" type="ORF">ABCS64_00710</name>
</gene>
<protein>
    <submittedName>
        <fullName evidence="2">SprT family zinc-dependent metalloprotease</fullName>
        <ecNumber evidence="2">3.4.-.-</ecNumber>
    </submittedName>
</protein>
<keyword evidence="3" id="KW-1185">Reference proteome</keyword>
<sequence>MPQRIEHSLELPFPDRAVRPAGETLHTIVLHDRIVPYSLRRSRRRSIGLSIDERGLRVGAPLRAALSEIEALICRHGDWVAQKLDEWRTRRRPPPQAITDGATVPYLGGTLRLHLMQGGNQIRWEEQGAGALKADDTREDGANSLHVDGGAPRLILAARTPDDAARLLERALRRRAMAIFRERLAHFARQFGLPVPPLALSAARTRWGSCSLRTGIRLNWRLIHYRQALIDYVIIHELAHLREMNHSARFWAIVERYCPNYRQLREELKRLPTRTP</sequence>
<dbReference type="Gene3D" id="3.30.2010.10">
    <property type="entry name" value="Metalloproteases ('zincins'), catalytic domain"/>
    <property type="match status" value="1"/>
</dbReference>
<dbReference type="EMBL" id="JBEUWX010000001">
    <property type="protein sequence ID" value="MFA9948859.1"/>
    <property type="molecule type" value="Genomic_DNA"/>
</dbReference>
<accession>A0ABV4UAS8</accession>
<dbReference type="InterPro" id="IPR002725">
    <property type="entry name" value="YgjP-like_metallopeptidase"/>
</dbReference>
<evidence type="ECO:0000313" key="3">
    <source>
        <dbReference type="Proteomes" id="UP001574673"/>
    </source>
</evidence>
<evidence type="ECO:0000259" key="1">
    <source>
        <dbReference type="Pfam" id="PF01863"/>
    </source>
</evidence>
<dbReference type="PANTHER" id="PTHR30399:SF1">
    <property type="entry name" value="UTP PYROPHOSPHATASE"/>
    <property type="match status" value="1"/>
</dbReference>
<dbReference type="Proteomes" id="UP001574673">
    <property type="component" value="Unassembled WGS sequence"/>
</dbReference>
<feature type="domain" description="YgjP-like metallopeptidase" evidence="1">
    <location>
        <begin position="45"/>
        <end position="270"/>
    </location>
</feature>
<comment type="caution">
    <text evidence="2">The sequence shown here is derived from an EMBL/GenBank/DDBJ whole genome shotgun (WGS) entry which is preliminary data.</text>
</comment>
<dbReference type="GO" id="GO:0008237">
    <property type="term" value="F:metallopeptidase activity"/>
    <property type="evidence" value="ECO:0007669"/>
    <property type="project" value="UniProtKB-KW"/>
</dbReference>
<dbReference type="PANTHER" id="PTHR30399">
    <property type="entry name" value="UNCHARACTERIZED PROTEIN YGJP"/>
    <property type="match status" value="1"/>
</dbReference>
<dbReference type="Pfam" id="PF01863">
    <property type="entry name" value="YgjP-like"/>
    <property type="match status" value="1"/>
</dbReference>
<dbReference type="RefSeq" id="WP_418890031.1">
    <property type="nucleotide sequence ID" value="NZ_JBEUWX010000001.1"/>
</dbReference>
<keyword evidence="2" id="KW-0482">Metalloprotease</keyword>
<keyword evidence="2" id="KW-0378">Hydrolase</keyword>
<name>A0ABV4UAS8_9RHOO</name>